<dbReference type="InterPro" id="IPR006211">
    <property type="entry name" value="Furin-like_Cys-rich_dom"/>
</dbReference>
<evidence type="ECO:0000256" key="3">
    <source>
        <dbReference type="ARBA" id="ARBA00022553"/>
    </source>
</evidence>
<keyword evidence="18" id="KW-1185">Reference proteome</keyword>
<gene>
    <name evidence="17" type="primary">LOC109899305</name>
</gene>
<accession>A0A8C7LFY1</accession>
<dbReference type="Proteomes" id="UP000694557">
    <property type="component" value="Unassembled WGS sequence"/>
</dbReference>
<dbReference type="AlphaFoldDB" id="A0A8C7LFY1"/>
<dbReference type="Ensembl" id="ENSOKIT00005124499.1">
    <property type="protein sequence ID" value="ENSOKIP00005116425.1"/>
    <property type="gene ID" value="ENSOKIG00005050310.1"/>
</dbReference>
<keyword evidence="12" id="KW-0675">Receptor</keyword>
<reference evidence="17" key="1">
    <citation type="submission" date="2025-08" db="UniProtKB">
        <authorList>
            <consortium name="Ensembl"/>
        </authorList>
    </citation>
    <scope>IDENTIFICATION</scope>
</reference>
<keyword evidence="5" id="KW-0812">Transmembrane</keyword>
<keyword evidence="8" id="KW-0067">ATP-binding</keyword>
<dbReference type="Gene3D" id="2.10.220.10">
    <property type="entry name" value="Hormone Receptor, Insulin-like Growth Factor Receptor 1, Chain A, domain 2"/>
    <property type="match status" value="1"/>
</dbReference>
<evidence type="ECO:0000256" key="1">
    <source>
        <dbReference type="ARBA" id="ARBA00004479"/>
    </source>
</evidence>
<evidence type="ECO:0000256" key="7">
    <source>
        <dbReference type="ARBA" id="ARBA00022777"/>
    </source>
</evidence>
<evidence type="ECO:0000313" key="18">
    <source>
        <dbReference type="Proteomes" id="UP000694557"/>
    </source>
</evidence>
<evidence type="ECO:0000256" key="12">
    <source>
        <dbReference type="ARBA" id="ARBA00023170"/>
    </source>
</evidence>
<comment type="subcellular location">
    <subcellularLocation>
        <location evidence="1">Membrane</location>
        <topology evidence="1">Single-pass type I membrane protein</topology>
    </subcellularLocation>
</comment>
<evidence type="ECO:0000256" key="6">
    <source>
        <dbReference type="ARBA" id="ARBA00022741"/>
    </source>
</evidence>
<dbReference type="InterPro" id="IPR036941">
    <property type="entry name" value="Rcpt_L-dom_sf"/>
</dbReference>
<dbReference type="GO" id="GO:0007169">
    <property type="term" value="P:cell surface receptor protein tyrosine kinase signaling pathway"/>
    <property type="evidence" value="ECO:0007669"/>
    <property type="project" value="UniProtKB-ARBA"/>
</dbReference>
<dbReference type="SUPFAM" id="SSF52058">
    <property type="entry name" value="L domain-like"/>
    <property type="match status" value="1"/>
</dbReference>
<evidence type="ECO:0000256" key="9">
    <source>
        <dbReference type="ARBA" id="ARBA00022989"/>
    </source>
</evidence>
<comment type="catalytic activity">
    <reaction evidence="14">
        <text>L-tyrosyl-[protein] + ATP = O-phospho-L-tyrosyl-[protein] + ADP + H(+)</text>
        <dbReference type="Rhea" id="RHEA:10596"/>
        <dbReference type="Rhea" id="RHEA-COMP:10136"/>
        <dbReference type="Rhea" id="RHEA-COMP:20101"/>
        <dbReference type="ChEBI" id="CHEBI:15378"/>
        <dbReference type="ChEBI" id="CHEBI:30616"/>
        <dbReference type="ChEBI" id="CHEBI:46858"/>
        <dbReference type="ChEBI" id="CHEBI:61978"/>
        <dbReference type="ChEBI" id="CHEBI:456216"/>
        <dbReference type="EC" id="2.7.10.1"/>
    </reaction>
</comment>
<organism evidence="17 18">
    <name type="scientific">Oncorhynchus kisutch</name>
    <name type="common">Coho salmon</name>
    <name type="synonym">Salmo kisutch</name>
    <dbReference type="NCBI Taxonomy" id="8019"/>
    <lineage>
        <taxon>Eukaryota</taxon>
        <taxon>Metazoa</taxon>
        <taxon>Chordata</taxon>
        <taxon>Craniata</taxon>
        <taxon>Vertebrata</taxon>
        <taxon>Euteleostomi</taxon>
        <taxon>Actinopterygii</taxon>
        <taxon>Neopterygii</taxon>
        <taxon>Teleostei</taxon>
        <taxon>Protacanthopterygii</taxon>
        <taxon>Salmoniformes</taxon>
        <taxon>Salmonidae</taxon>
        <taxon>Salmoninae</taxon>
        <taxon>Oncorhynchus</taxon>
    </lineage>
</organism>
<dbReference type="Gene3D" id="3.80.20.20">
    <property type="entry name" value="Receptor L-domain"/>
    <property type="match status" value="1"/>
</dbReference>
<evidence type="ECO:0000259" key="16">
    <source>
        <dbReference type="Pfam" id="PF01030"/>
    </source>
</evidence>
<evidence type="ECO:0000256" key="13">
    <source>
        <dbReference type="ARBA" id="ARBA00023180"/>
    </source>
</evidence>
<keyword evidence="4" id="KW-0808">Transferase</keyword>
<dbReference type="GO" id="GO:0004714">
    <property type="term" value="F:transmembrane receptor protein tyrosine kinase activity"/>
    <property type="evidence" value="ECO:0007669"/>
    <property type="project" value="UniProtKB-EC"/>
</dbReference>
<dbReference type="Pfam" id="PF01030">
    <property type="entry name" value="Recep_L_domain"/>
    <property type="match status" value="1"/>
</dbReference>
<evidence type="ECO:0000256" key="4">
    <source>
        <dbReference type="ARBA" id="ARBA00022679"/>
    </source>
</evidence>
<dbReference type="GO" id="GO:0005524">
    <property type="term" value="F:ATP binding"/>
    <property type="evidence" value="ECO:0007669"/>
    <property type="project" value="UniProtKB-KW"/>
</dbReference>
<feature type="domain" description="Furin-like cysteine-rich" evidence="15">
    <location>
        <begin position="179"/>
        <end position="324"/>
    </location>
</feature>
<dbReference type="FunFam" id="2.10.220.10:FF:000001">
    <property type="entry name" value="Receptor protein-tyrosine kinase"/>
    <property type="match status" value="1"/>
</dbReference>
<keyword evidence="6" id="KW-0547">Nucleotide-binding</keyword>
<evidence type="ECO:0000313" key="17">
    <source>
        <dbReference type="Ensembl" id="ENSOKIP00005116425.1"/>
    </source>
</evidence>
<evidence type="ECO:0000259" key="15">
    <source>
        <dbReference type="Pfam" id="PF00757"/>
    </source>
</evidence>
<evidence type="ECO:0000256" key="2">
    <source>
        <dbReference type="ARBA" id="ARBA00011902"/>
    </source>
</evidence>
<protein>
    <recommendedName>
        <fullName evidence="2">receptor protein-tyrosine kinase</fullName>
        <ecNumber evidence="2">2.7.10.1</ecNumber>
    </recommendedName>
</protein>
<reference evidence="17" key="2">
    <citation type="submission" date="2025-09" db="UniProtKB">
        <authorList>
            <consortium name="Ensembl"/>
        </authorList>
    </citation>
    <scope>IDENTIFICATION</scope>
</reference>
<keyword evidence="3" id="KW-0597">Phosphoprotein</keyword>
<evidence type="ECO:0000256" key="8">
    <source>
        <dbReference type="ARBA" id="ARBA00022840"/>
    </source>
</evidence>
<dbReference type="GO" id="GO:0016020">
    <property type="term" value="C:membrane"/>
    <property type="evidence" value="ECO:0007669"/>
    <property type="project" value="UniProtKB-SubCell"/>
</dbReference>
<evidence type="ECO:0000256" key="11">
    <source>
        <dbReference type="ARBA" id="ARBA00023137"/>
    </source>
</evidence>
<dbReference type="EC" id="2.7.10.1" evidence="2"/>
<keyword evidence="7" id="KW-0418">Kinase</keyword>
<keyword evidence="11" id="KW-0829">Tyrosine-protein kinase</keyword>
<keyword evidence="9" id="KW-1133">Transmembrane helix</keyword>
<keyword evidence="10" id="KW-0472">Membrane</keyword>
<evidence type="ECO:0000256" key="5">
    <source>
        <dbReference type="ARBA" id="ARBA00022692"/>
    </source>
</evidence>
<sequence>LRCASSIALFMTSSLSTPKIRLGISNRLTLLATVDDHYNNLVKMYSNCTVVLENLELTYIQDYHDLSFLKSIQEVGGYVLIALNKAASIPLENLRLIRGHSLFLDKYALTVTSNYEKNHSSVTLNYTRGLRELKLSGLTEILKGGVKIAHNPLLCNVETIQWWDMVNKMLSRVFPHLTGDKCDPGCYNGSCWTSGLENCQTFTKLTCAEQCSGRCRGPKPSDCCNEHCAAGCTGPRPTPGLDFQDDGTCKDACPPTMLYNPNTHQLASNPNAKYTFGATCVKDCPHNYVVTDHGACVRTCSGNTHEVEENGVRRCKKCDGICPKGKILQISAVTKTIKRYVETGSHEDRHRNGRPRVTSAAEDFIRVTRLRNCSPNKCFTEFK</sequence>
<evidence type="ECO:0000256" key="14">
    <source>
        <dbReference type="ARBA" id="ARBA00051243"/>
    </source>
</evidence>
<feature type="domain" description="Receptor L-domain" evidence="16">
    <location>
        <begin position="47"/>
        <end position="164"/>
    </location>
</feature>
<keyword evidence="13" id="KW-0325">Glycoprotein</keyword>
<proteinExistence type="predicted"/>
<dbReference type="InterPro" id="IPR000494">
    <property type="entry name" value="Rcpt_L-dom"/>
</dbReference>
<dbReference type="Pfam" id="PF00757">
    <property type="entry name" value="Furin-like"/>
    <property type="match status" value="1"/>
</dbReference>
<name>A0A8C7LFY1_ONCKI</name>
<dbReference type="InterPro" id="IPR009030">
    <property type="entry name" value="Growth_fac_rcpt_cys_sf"/>
</dbReference>
<dbReference type="SUPFAM" id="SSF57184">
    <property type="entry name" value="Growth factor receptor domain"/>
    <property type="match status" value="1"/>
</dbReference>
<dbReference type="GeneTree" id="ENSGT00940000155450"/>
<evidence type="ECO:0000256" key="10">
    <source>
        <dbReference type="ARBA" id="ARBA00023136"/>
    </source>
</evidence>